<evidence type="ECO:0000256" key="8">
    <source>
        <dbReference type="ARBA" id="ARBA00022840"/>
    </source>
</evidence>
<dbReference type="NCBIfam" id="TIGR01499">
    <property type="entry name" value="folC"/>
    <property type="match status" value="1"/>
</dbReference>
<dbReference type="GO" id="GO:0005739">
    <property type="term" value="C:mitochondrion"/>
    <property type="evidence" value="ECO:0007669"/>
    <property type="project" value="TreeGrafter"/>
</dbReference>
<evidence type="ECO:0000256" key="10">
    <source>
        <dbReference type="ARBA" id="ARBA00030592"/>
    </source>
</evidence>
<dbReference type="GO" id="GO:0046872">
    <property type="term" value="F:metal ion binding"/>
    <property type="evidence" value="ECO:0007669"/>
    <property type="project" value="UniProtKB-KW"/>
</dbReference>
<protein>
    <recommendedName>
        <fullName evidence="3">tetrahydrofolate synthase</fullName>
        <ecNumber evidence="3">6.3.2.17</ecNumber>
    </recommendedName>
    <alternativeName>
        <fullName evidence="11">Folylpoly-gamma-glutamate synthetase</fullName>
    </alternativeName>
    <alternativeName>
        <fullName evidence="10">Tetrahydrofolylpolyglutamate synthase</fullName>
    </alternativeName>
</protein>
<comment type="caution">
    <text evidence="14">The sequence shown here is derived from an EMBL/GenBank/DDBJ whole genome shotgun (WGS) entry which is preliminary data.</text>
</comment>
<keyword evidence="4" id="KW-0554">One-carbon metabolism</keyword>
<evidence type="ECO:0000256" key="2">
    <source>
        <dbReference type="ARBA" id="ARBA00008276"/>
    </source>
</evidence>
<gene>
    <name evidence="14" type="ORF">CTAYLR_002862</name>
</gene>
<dbReference type="PANTHER" id="PTHR11136:SF5">
    <property type="entry name" value="FOLYLPOLYGLUTAMATE SYNTHASE, MITOCHONDRIAL"/>
    <property type="match status" value="1"/>
</dbReference>
<dbReference type="InterPro" id="IPR004101">
    <property type="entry name" value="Mur_ligase_C"/>
</dbReference>
<evidence type="ECO:0000259" key="13">
    <source>
        <dbReference type="Pfam" id="PF02875"/>
    </source>
</evidence>
<dbReference type="InterPro" id="IPR001645">
    <property type="entry name" value="Folylpolyglutamate_synth"/>
</dbReference>
<sequence>MFPRVQQPRRRVIEELLAAPAVHPRRLNMSAAERARRRLAFFRSLSREIGGVGRYVHVAGTKGKGSVCELVRAGLEGHGVVGCFTSPHLHSARERMRIGRTPISSNDLARFGGEALDRVAAVDRAGDEKGWGAVFFDRLLATALLYFAERSCDVVILEAGIGGSYDSTNFTEPEDVALSVITSISYDHTALLGSTLSEIAAHKAGIMRPGKLALTPATQAPEAMSALGKRAADVGAALEVVPSSGASTADENRALAHRATVELGVPEPDFRGARWPARFEIVELRGRRLLVDAAHNGDSISRLFRDADARFPGVRWLVIFGCGEEKEDMLGAIEANARNVSAVVTVEAAYGRDLPPSKRPARAADLAKRFNPKVIPAQPASPPSTSAALDSAAAYPNLLVCGSLYVAAEAREWAFHLDPSAFPLDDWVRLRDI</sequence>
<feature type="domain" description="Mur ligase C-terminal" evidence="13">
    <location>
        <begin position="278"/>
        <end position="370"/>
    </location>
</feature>
<comment type="similarity">
    <text evidence="2">Belongs to the folylpolyglutamate synthase family.</text>
</comment>
<evidence type="ECO:0000256" key="11">
    <source>
        <dbReference type="ARBA" id="ARBA00030876"/>
    </source>
</evidence>
<dbReference type="Pfam" id="PF02875">
    <property type="entry name" value="Mur_ligase_C"/>
    <property type="match status" value="1"/>
</dbReference>
<dbReference type="EC" id="6.3.2.17" evidence="3"/>
<dbReference type="SUPFAM" id="SSF53244">
    <property type="entry name" value="MurD-like peptide ligases, peptide-binding domain"/>
    <property type="match status" value="1"/>
</dbReference>
<dbReference type="Proteomes" id="UP001230188">
    <property type="component" value="Unassembled WGS sequence"/>
</dbReference>
<organism evidence="14 15">
    <name type="scientific">Chrysophaeum taylorii</name>
    <dbReference type="NCBI Taxonomy" id="2483200"/>
    <lineage>
        <taxon>Eukaryota</taxon>
        <taxon>Sar</taxon>
        <taxon>Stramenopiles</taxon>
        <taxon>Ochrophyta</taxon>
        <taxon>Pelagophyceae</taxon>
        <taxon>Pelagomonadales</taxon>
        <taxon>Pelagomonadaceae</taxon>
        <taxon>Chrysophaeum</taxon>
    </lineage>
</organism>
<comment type="pathway">
    <text evidence="1">Cofactor biosynthesis; tetrahydrofolylpolyglutamate biosynthesis.</text>
</comment>
<dbReference type="GO" id="GO:0005829">
    <property type="term" value="C:cytosol"/>
    <property type="evidence" value="ECO:0007669"/>
    <property type="project" value="TreeGrafter"/>
</dbReference>
<evidence type="ECO:0000256" key="5">
    <source>
        <dbReference type="ARBA" id="ARBA00022598"/>
    </source>
</evidence>
<dbReference type="Gene3D" id="3.40.1190.10">
    <property type="entry name" value="Mur-like, catalytic domain"/>
    <property type="match status" value="1"/>
</dbReference>
<dbReference type="AlphaFoldDB" id="A0AAD7XG32"/>
<evidence type="ECO:0000256" key="9">
    <source>
        <dbReference type="ARBA" id="ARBA00022842"/>
    </source>
</evidence>
<dbReference type="Gene3D" id="3.90.190.20">
    <property type="entry name" value="Mur ligase, C-terminal domain"/>
    <property type="match status" value="1"/>
</dbReference>
<dbReference type="InterPro" id="IPR036615">
    <property type="entry name" value="Mur_ligase_C_dom_sf"/>
</dbReference>
<proteinExistence type="inferred from homology"/>
<dbReference type="InterPro" id="IPR036565">
    <property type="entry name" value="Mur-like_cat_sf"/>
</dbReference>
<keyword evidence="9" id="KW-0460">Magnesium</keyword>
<name>A0AAD7XG32_9STRA</name>
<keyword evidence="15" id="KW-1185">Reference proteome</keyword>
<reference evidence="14" key="1">
    <citation type="submission" date="2023-01" db="EMBL/GenBank/DDBJ databases">
        <title>Metagenome sequencing of chrysophaentin producing Chrysophaeum taylorii.</title>
        <authorList>
            <person name="Davison J."/>
            <person name="Bewley C."/>
        </authorList>
    </citation>
    <scope>NUCLEOTIDE SEQUENCE</scope>
    <source>
        <strain evidence="14">NIES-1699</strain>
    </source>
</reference>
<keyword evidence="8" id="KW-0067">ATP-binding</keyword>
<accession>A0AAD7XG32</accession>
<evidence type="ECO:0000256" key="7">
    <source>
        <dbReference type="ARBA" id="ARBA00022741"/>
    </source>
</evidence>
<dbReference type="SUPFAM" id="SSF53623">
    <property type="entry name" value="MurD-like peptide ligases, catalytic domain"/>
    <property type="match status" value="1"/>
</dbReference>
<evidence type="ECO:0000256" key="3">
    <source>
        <dbReference type="ARBA" id="ARBA00013025"/>
    </source>
</evidence>
<dbReference type="GO" id="GO:0005524">
    <property type="term" value="F:ATP binding"/>
    <property type="evidence" value="ECO:0007669"/>
    <property type="project" value="UniProtKB-KW"/>
</dbReference>
<evidence type="ECO:0000313" key="15">
    <source>
        <dbReference type="Proteomes" id="UP001230188"/>
    </source>
</evidence>
<evidence type="ECO:0000256" key="1">
    <source>
        <dbReference type="ARBA" id="ARBA00005150"/>
    </source>
</evidence>
<evidence type="ECO:0000256" key="4">
    <source>
        <dbReference type="ARBA" id="ARBA00022563"/>
    </source>
</evidence>
<keyword evidence="7" id="KW-0547">Nucleotide-binding</keyword>
<dbReference type="EMBL" id="JAQMWT010000533">
    <property type="protein sequence ID" value="KAJ8599967.1"/>
    <property type="molecule type" value="Genomic_DNA"/>
</dbReference>
<evidence type="ECO:0000256" key="12">
    <source>
        <dbReference type="ARBA" id="ARBA00047493"/>
    </source>
</evidence>
<dbReference type="PANTHER" id="PTHR11136">
    <property type="entry name" value="FOLYLPOLYGLUTAMATE SYNTHASE-RELATED"/>
    <property type="match status" value="1"/>
</dbReference>
<keyword evidence="6" id="KW-0479">Metal-binding</keyword>
<keyword evidence="5" id="KW-0436">Ligase</keyword>
<evidence type="ECO:0000256" key="6">
    <source>
        <dbReference type="ARBA" id="ARBA00022723"/>
    </source>
</evidence>
<dbReference type="GO" id="GO:0006730">
    <property type="term" value="P:one-carbon metabolic process"/>
    <property type="evidence" value="ECO:0007669"/>
    <property type="project" value="UniProtKB-KW"/>
</dbReference>
<dbReference type="GO" id="GO:0004326">
    <property type="term" value="F:tetrahydrofolylpolyglutamate synthase activity"/>
    <property type="evidence" value="ECO:0007669"/>
    <property type="project" value="UniProtKB-EC"/>
</dbReference>
<evidence type="ECO:0000313" key="14">
    <source>
        <dbReference type="EMBL" id="KAJ8599967.1"/>
    </source>
</evidence>
<comment type="catalytic activity">
    <reaction evidence="12">
        <text>(6S)-5,6,7,8-tetrahydrofolyl-(gamma-L-Glu)(n) + L-glutamate + ATP = (6S)-5,6,7,8-tetrahydrofolyl-(gamma-L-Glu)(n+1) + ADP + phosphate + H(+)</text>
        <dbReference type="Rhea" id="RHEA:10580"/>
        <dbReference type="Rhea" id="RHEA-COMP:14738"/>
        <dbReference type="Rhea" id="RHEA-COMP:14740"/>
        <dbReference type="ChEBI" id="CHEBI:15378"/>
        <dbReference type="ChEBI" id="CHEBI:29985"/>
        <dbReference type="ChEBI" id="CHEBI:30616"/>
        <dbReference type="ChEBI" id="CHEBI:43474"/>
        <dbReference type="ChEBI" id="CHEBI:141005"/>
        <dbReference type="ChEBI" id="CHEBI:456216"/>
        <dbReference type="EC" id="6.3.2.17"/>
    </reaction>
</comment>